<dbReference type="Proteomes" id="UP001501581">
    <property type="component" value="Unassembled WGS sequence"/>
</dbReference>
<keyword evidence="1" id="KW-1133">Transmembrane helix</keyword>
<keyword evidence="3" id="KW-1185">Reference proteome</keyword>
<comment type="caution">
    <text evidence="2">The sequence shown here is derived from an EMBL/GenBank/DDBJ whole genome shotgun (WGS) entry which is preliminary data.</text>
</comment>
<evidence type="ECO:0000313" key="2">
    <source>
        <dbReference type="EMBL" id="GAA1091308.1"/>
    </source>
</evidence>
<feature type="transmembrane region" description="Helical" evidence="1">
    <location>
        <begin position="321"/>
        <end position="343"/>
    </location>
</feature>
<keyword evidence="1" id="KW-0812">Transmembrane</keyword>
<feature type="transmembrane region" description="Helical" evidence="1">
    <location>
        <begin position="151"/>
        <end position="173"/>
    </location>
</feature>
<gene>
    <name evidence="2" type="ORF">GCM10009668_02580</name>
</gene>
<accession>A0ABP4E3W6</accession>
<reference evidence="3" key="1">
    <citation type="journal article" date="2019" name="Int. J. Syst. Evol. Microbiol.">
        <title>The Global Catalogue of Microorganisms (GCM) 10K type strain sequencing project: providing services to taxonomists for standard genome sequencing and annotation.</title>
        <authorList>
            <consortium name="The Broad Institute Genomics Platform"/>
            <consortium name="The Broad Institute Genome Sequencing Center for Infectious Disease"/>
            <person name="Wu L."/>
            <person name="Ma J."/>
        </authorList>
    </citation>
    <scope>NUCLEOTIDE SEQUENCE [LARGE SCALE GENOMIC DNA]</scope>
    <source>
        <strain evidence="3">JCM 13008</strain>
    </source>
</reference>
<feature type="transmembrane region" description="Helical" evidence="1">
    <location>
        <begin position="380"/>
        <end position="399"/>
    </location>
</feature>
<protein>
    <submittedName>
        <fullName evidence="2">Uncharacterized protein</fullName>
    </submittedName>
</protein>
<feature type="transmembrane region" description="Helical" evidence="1">
    <location>
        <begin position="179"/>
        <end position="198"/>
    </location>
</feature>
<keyword evidence="1" id="KW-0472">Membrane</keyword>
<organism evidence="2 3">
    <name type="scientific">Nocardioides dubius</name>
    <dbReference type="NCBI Taxonomy" id="317019"/>
    <lineage>
        <taxon>Bacteria</taxon>
        <taxon>Bacillati</taxon>
        <taxon>Actinomycetota</taxon>
        <taxon>Actinomycetes</taxon>
        <taxon>Propionibacteriales</taxon>
        <taxon>Nocardioidaceae</taxon>
        <taxon>Nocardioides</taxon>
    </lineage>
</organism>
<evidence type="ECO:0000313" key="3">
    <source>
        <dbReference type="Proteomes" id="UP001501581"/>
    </source>
</evidence>
<dbReference type="EMBL" id="BAAALG010000001">
    <property type="protein sequence ID" value="GAA1091308.1"/>
    <property type="molecule type" value="Genomic_DNA"/>
</dbReference>
<dbReference type="RefSeq" id="WP_343990536.1">
    <property type="nucleotide sequence ID" value="NZ_BAAALG010000001.1"/>
</dbReference>
<sequence>MNFLAHGVGGGEDLPIPFEYALGGACAALAISFSVLALAWRKPKFEQPGGRPAPAWLAGIVDSAWFSPLLRTLGFAFFCYVGAAAVFGRDVILNPVFGVFFVLLWVGIVPASLLFGPFYKAISPVRAINSALARLAGSDPENGLRDYPARLGMWPAALGLFAFTWFELVYPFANEIGPVRLWIGVYVAVMLVGGAVYGNRFYENADPFEVFSTLVGRLSVWARDEDGRLVVRSPLANLATTPPTPGLVAVCAVLLGSTAFDSFRGSRVWVQFVLDTPDVSSNLLNLGGLVGLIALAGVLFVVASLLTGVDHPDHRWRLPAAYAHSLVPIIAGYFFAHYLSYFVEYGQITLLQLSDPMANGSDLLGIADRSPSYWLSEHPTLLATLKVLGVVVGHVVGVVAAHDRAIALLPKRHQLTGQLSMLVVMVAFTVGGLTLLFSA</sequence>
<feature type="transmembrane region" description="Helical" evidence="1">
    <location>
        <begin position="20"/>
        <end position="40"/>
    </location>
</feature>
<feature type="transmembrane region" description="Helical" evidence="1">
    <location>
        <begin position="283"/>
        <end position="309"/>
    </location>
</feature>
<feature type="transmembrane region" description="Helical" evidence="1">
    <location>
        <begin position="69"/>
        <end position="87"/>
    </location>
</feature>
<name>A0ABP4E3W6_9ACTN</name>
<evidence type="ECO:0000256" key="1">
    <source>
        <dbReference type="SAM" id="Phobius"/>
    </source>
</evidence>
<feature type="transmembrane region" description="Helical" evidence="1">
    <location>
        <begin position="419"/>
        <end position="437"/>
    </location>
</feature>
<proteinExistence type="predicted"/>
<feature type="transmembrane region" description="Helical" evidence="1">
    <location>
        <begin position="246"/>
        <end position="263"/>
    </location>
</feature>
<feature type="transmembrane region" description="Helical" evidence="1">
    <location>
        <begin position="99"/>
        <end position="119"/>
    </location>
</feature>